<dbReference type="GO" id="GO:0043565">
    <property type="term" value="F:sequence-specific DNA binding"/>
    <property type="evidence" value="ECO:0007669"/>
    <property type="project" value="InterPro"/>
</dbReference>
<keyword evidence="6" id="KW-1185">Reference proteome</keyword>
<dbReference type="InterPro" id="IPR037923">
    <property type="entry name" value="HTH-like"/>
</dbReference>
<dbReference type="Gene3D" id="1.10.10.60">
    <property type="entry name" value="Homeodomain-like"/>
    <property type="match status" value="2"/>
</dbReference>
<feature type="domain" description="HTH araC/xylS-type" evidence="4">
    <location>
        <begin position="189"/>
        <end position="271"/>
    </location>
</feature>
<evidence type="ECO:0000313" key="6">
    <source>
        <dbReference type="Proteomes" id="UP000603141"/>
    </source>
</evidence>
<dbReference type="InterPro" id="IPR018060">
    <property type="entry name" value="HTH_AraC"/>
</dbReference>
<dbReference type="AlphaFoldDB" id="A0A934VSV1"/>
<dbReference type="SUPFAM" id="SSF51215">
    <property type="entry name" value="Regulatory protein AraC"/>
    <property type="match status" value="1"/>
</dbReference>
<sequence>MDADRDFPGVVSFPEISTPLGSFHFGGHLSNVGGTGFQHFRTYGNYALVLVTGRGSGRFRDQLGTDRRITAGDLLLIFPEIPHQYGPEAGDFWEEIFLTFDGAAFDEWRNRGLNPSQPIWQLPSPESWQQRFRQLLDMRITTLAEACLAVGTIHTLVAEALAQHPQSGHAGHWVDSATQMLGMGRGAPSLEQIARQLGMGYETFRKKYKAATGESPGNCRRRLRLVQAARMIQSEFTLDLVADALDFCDAFHLSKSFKRHFGFPPAELRKRGKDGASRQPESGK</sequence>
<evidence type="ECO:0000256" key="3">
    <source>
        <dbReference type="ARBA" id="ARBA00023163"/>
    </source>
</evidence>
<accession>A0A934VSV1</accession>
<dbReference type="SUPFAM" id="SSF46689">
    <property type="entry name" value="Homeodomain-like"/>
    <property type="match status" value="1"/>
</dbReference>
<evidence type="ECO:0000256" key="1">
    <source>
        <dbReference type="ARBA" id="ARBA00023015"/>
    </source>
</evidence>
<dbReference type="SMART" id="SM00342">
    <property type="entry name" value="HTH_ARAC"/>
    <property type="match status" value="1"/>
</dbReference>
<comment type="caution">
    <text evidence="5">The sequence shown here is derived from an EMBL/GenBank/DDBJ whole genome shotgun (WGS) entry which is preliminary data.</text>
</comment>
<evidence type="ECO:0000313" key="5">
    <source>
        <dbReference type="EMBL" id="MBK1880807.1"/>
    </source>
</evidence>
<dbReference type="InterPro" id="IPR050204">
    <property type="entry name" value="AraC_XylS_family_regulators"/>
</dbReference>
<dbReference type="Proteomes" id="UP000603141">
    <property type="component" value="Unassembled WGS sequence"/>
</dbReference>
<reference evidence="5" key="1">
    <citation type="submission" date="2021-01" db="EMBL/GenBank/DDBJ databases">
        <title>Modified the classification status of verrucomicrobia.</title>
        <authorList>
            <person name="Feng X."/>
        </authorList>
    </citation>
    <scope>NUCLEOTIDE SEQUENCE</scope>
    <source>
        <strain evidence="5">KCTC 22041</strain>
    </source>
</reference>
<keyword evidence="1" id="KW-0805">Transcription regulation</keyword>
<dbReference type="InterPro" id="IPR009057">
    <property type="entry name" value="Homeodomain-like_sf"/>
</dbReference>
<keyword evidence="3" id="KW-0804">Transcription</keyword>
<dbReference type="RefSeq" id="WP_200266381.1">
    <property type="nucleotide sequence ID" value="NZ_JAENIJ010000001.1"/>
</dbReference>
<protein>
    <submittedName>
        <fullName evidence="5">Helix-turn-helix transcriptional regulator</fullName>
    </submittedName>
</protein>
<dbReference type="PROSITE" id="PS01124">
    <property type="entry name" value="HTH_ARAC_FAMILY_2"/>
    <property type="match status" value="1"/>
</dbReference>
<proteinExistence type="predicted"/>
<dbReference type="PANTHER" id="PTHR46796">
    <property type="entry name" value="HTH-TYPE TRANSCRIPTIONAL ACTIVATOR RHAS-RELATED"/>
    <property type="match status" value="1"/>
</dbReference>
<evidence type="ECO:0000256" key="2">
    <source>
        <dbReference type="ARBA" id="ARBA00023125"/>
    </source>
</evidence>
<dbReference type="GO" id="GO:0003700">
    <property type="term" value="F:DNA-binding transcription factor activity"/>
    <property type="evidence" value="ECO:0007669"/>
    <property type="project" value="InterPro"/>
</dbReference>
<gene>
    <name evidence="5" type="ORF">JIN85_00185</name>
</gene>
<dbReference type="InterPro" id="IPR003313">
    <property type="entry name" value="AraC-bd"/>
</dbReference>
<name>A0A934VSV1_9BACT</name>
<dbReference type="Gene3D" id="2.60.120.280">
    <property type="entry name" value="Regulatory protein AraC"/>
    <property type="match status" value="1"/>
</dbReference>
<organism evidence="5 6">
    <name type="scientific">Luteolibacter pohnpeiensis</name>
    <dbReference type="NCBI Taxonomy" id="454153"/>
    <lineage>
        <taxon>Bacteria</taxon>
        <taxon>Pseudomonadati</taxon>
        <taxon>Verrucomicrobiota</taxon>
        <taxon>Verrucomicrobiia</taxon>
        <taxon>Verrucomicrobiales</taxon>
        <taxon>Verrucomicrobiaceae</taxon>
        <taxon>Luteolibacter</taxon>
    </lineage>
</organism>
<dbReference type="PANTHER" id="PTHR46796:SF7">
    <property type="entry name" value="ARAC FAMILY TRANSCRIPTIONAL REGULATOR"/>
    <property type="match status" value="1"/>
</dbReference>
<dbReference type="Pfam" id="PF02311">
    <property type="entry name" value="AraC_binding"/>
    <property type="match status" value="1"/>
</dbReference>
<dbReference type="EMBL" id="JAENIJ010000001">
    <property type="protein sequence ID" value="MBK1880807.1"/>
    <property type="molecule type" value="Genomic_DNA"/>
</dbReference>
<keyword evidence="2" id="KW-0238">DNA-binding</keyword>
<dbReference type="Pfam" id="PF12833">
    <property type="entry name" value="HTH_18"/>
    <property type="match status" value="1"/>
</dbReference>
<evidence type="ECO:0000259" key="4">
    <source>
        <dbReference type="PROSITE" id="PS01124"/>
    </source>
</evidence>